<feature type="domain" description="UBC core" evidence="1">
    <location>
        <begin position="63"/>
        <end position="228"/>
    </location>
</feature>
<dbReference type="VEuPathDB" id="TrichDB:TVAG_153580"/>
<dbReference type="Gene3D" id="3.10.110.10">
    <property type="entry name" value="Ubiquitin Conjugating Enzyme"/>
    <property type="match status" value="1"/>
</dbReference>
<gene>
    <name evidence="2" type="ORF">TVAG_153580</name>
</gene>
<dbReference type="Pfam" id="PF00179">
    <property type="entry name" value="UQ_con"/>
    <property type="match status" value="1"/>
</dbReference>
<protein>
    <recommendedName>
        <fullName evidence="1">UBC core domain-containing protein</fullName>
    </recommendedName>
</protein>
<evidence type="ECO:0000313" key="3">
    <source>
        <dbReference type="Proteomes" id="UP000001542"/>
    </source>
</evidence>
<keyword evidence="3" id="KW-1185">Reference proteome</keyword>
<sequence length="238" mass="27621">MAEEEEVLYIEYEEEDEESSSSVEIEFDTNTTPSFHRVLTDSDITRMAMNDIKKKYNGSSNSSVDERIVRDFYTISKRHPKELGFTVLPYNNDIHVWEVRLWSFDKDTPIYKDMQIFEAKTGRNYIELRVSFPPNYPIHPPFIRVVYPRCTGERVLNGGAFCISALTLTKEDGWSPIYDFEDLLSSILVEMRSQTVSDPLRINFENDTPYSVQEAISTYRRLAGIHGWTAVIKGYTPQ</sequence>
<dbReference type="eggNOG" id="KOG0897">
    <property type="taxonomic scope" value="Eukaryota"/>
</dbReference>
<dbReference type="STRING" id="5722.A2EPR3"/>
<dbReference type="InParanoid" id="A2EPR3"/>
<organism evidence="2 3">
    <name type="scientific">Trichomonas vaginalis (strain ATCC PRA-98 / G3)</name>
    <dbReference type="NCBI Taxonomy" id="412133"/>
    <lineage>
        <taxon>Eukaryota</taxon>
        <taxon>Metamonada</taxon>
        <taxon>Parabasalia</taxon>
        <taxon>Trichomonadida</taxon>
        <taxon>Trichomonadidae</taxon>
        <taxon>Trichomonas</taxon>
    </lineage>
</organism>
<evidence type="ECO:0000259" key="1">
    <source>
        <dbReference type="PROSITE" id="PS50127"/>
    </source>
</evidence>
<dbReference type="CDD" id="cd23802">
    <property type="entry name" value="UBCc_UBE2Q"/>
    <property type="match status" value="1"/>
</dbReference>
<dbReference type="FunFam" id="3.10.110.10:FF:000180">
    <property type="entry name" value="Ubiquitin-conjugating enzyme family protein"/>
    <property type="match status" value="1"/>
</dbReference>
<dbReference type="OrthoDB" id="109543at2759"/>
<dbReference type="RefSeq" id="XP_001317547.1">
    <property type="nucleotide sequence ID" value="XM_001317512.1"/>
</dbReference>
<dbReference type="GO" id="GO:0005634">
    <property type="term" value="C:nucleus"/>
    <property type="evidence" value="ECO:0000318"/>
    <property type="project" value="GO_Central"/>
</dbReference>
<dbReference type="GO" id="GO:0061631">
    <property type="term" value="F:ubiquitin conjugating enzyme activity"/>
    <property type="evidence" value="ECO:0000318"/>
    <property type="project" value="GO_Central"/>
</dbReference>
<dbReference type="Proteomes" id="UP000001542">
    <property type="component" value="Unassembled WGS sequence"/>
</dbReference>
<dbReference type="OMA" id="WHVRLHQ"/>
<dbReference type="PROSITE" id="PS50127">
    <property type="entry name" value="UBC_2"/>
    <property type="match status" value="1"/>
</dbReference>
<dbReference type="InterPro" id="IPR016135">
    <property type="entry name" value="UBQ-conjugating_enzyme/RWD"/>
</dbReference>
<dbReference type="SMR" id="A2EPR3"/>
<name>A2EPR3_TRIV3</name>
<reference evidence="2" key="2">
    <citation type="journal article" date="2007" name="Science">
        <title>Draft genome sequence of the sexually transmitted pathogen Trichomonas vaginalis.</title>
        <authorList>
            <person name="Carlton J.M."/>
            <person name="Hirt R.P."/>
            <person name="Silva J.C."/>
            <person name="Delcher A.L."/>
            <person name="Schatz M."/>
            <person name="Zhao Q."/>
            <person name="Wortman J.R."/>
            <person name="Bidwell S.L."/>
            <person name="Alsmark U.C.M."/>
            <person name="Besteiro S."/>
            <person name="Sicheritz-Ponten T."/>
            <person name="Noel C.J."/>
            <person name="Dacks J.B."/>
            <person name="Foster P.G."/>
            <person name="Simillion C."/>
            <person name="Van de Peer Y."/>
            <person name="Miranda-Saavedra D."/>
            <person name="Barton G.J."/>
            <person name="Westrop G.D."/>
            <person name="Mueller S."/>
            <person name="Dessi D."/>
            <person name="Fiori P.L."/>
            <person name="Ren Q."/>
            <person name="Paulsen I."/>
            <person name="Zhang H."/>
            <person name="Bastida-Corcuera F.D."/>
            <person name="Simoes-Barbosa A."/>
            <person name="Brown M.T."/>
            <person name="Hayes R.D."/>
            <person name="Mukherjee M."/>
            <person name="Okumura C.Y."/>
            <person name="Schneider R."/>
            <person name="Smith A.J."/>
            <person name="Vanacova S."/>
            <person name="Villalvazo M."/>
            <person name="Haas B.J."/>
            <person name="Pertea M."/>
            <person name="Feldblyum T.V."/>
            <person name="Utterback T.R."/>
            <person name="Shu C.L."/>
            <person name="Osoegawa K."/>
            <person name="de Jong P.J."/>
            <person name="Hrdy I."/>
            <person name="Horvathova L."/>
            <person name="Zubacova Z."/>
            <person name="Dolezal P."/>
            <person name="Malik S.B."/>
            <person name="Logsdon J.M. Jr."/>
            <person name="Henze K."/>
            <person name="Gupta A."/>
            <person name="Wang C.C."/>
            <person name="Dunne R.L."/>
            <person name="Upcroft J.A."/>
            <person name="Upcroft P."/>
            <person name="White O."/>
            <person name="Salzberg S.L."/>
            <person name="Tang P."/>
            <person name="Chiu C.-H."/>
            <person name="Lee Y.-S."/>
            <person name="Embley T.M."/>
            <person name="Coombs G.H."/>
            <person name="Mottram J.C."/>
            <person name="Tachezy J."/>
            <person name="Fraser-Liggett C.M."/>
            <person name="Johnson P.J."/>
        </authorList>
    </citation>
    <scope>NUCLEOTIDE SEQUENCE [LARGE SCALE GENOMIC DNA]</scope>
    <source>
        <strain evidence="2">G3</strain>
    </source>
</reference>
<dbReference type="InterPro" id="IPR000608">
    <property type="entry name" value="UBC"/>
</dbReference>
<dbReference type="SMART" id="SM00212">
    <property type="entry name" value="UBCc"/>
    <property type="match status" value="1"/>
</dbReference>
<dbReference type="KEGG" id="tva:4763186"/>
<dbReference type="VEuPathDB" id="TrichDB:TVAGG3_0352820"/>
<reference evidence="2" key="1">
    <citation type="submission" date="2006-10" db="EMBL/GenBank/DDBJ databases">
        <authorList>
            <person name="Amadeo P."/>
            <person name="Zhao Q."/>
            <person name="Wortman J."/>
            <person name="Fraser-Liggett C."/>
            <person name="Carlton J."/>
        </authorList>
    </citation>
    <scope>NUCLEOTIDE SEQUENCE</scope>
    <source>
        <strain evidence="2">G3</strain>
    </source>
</reference>
<evidence type="ECO:0000313" key="2">
    <source>
        <dbReference type="EMBL" id="EAY05324.1"/>
    </source>
</evidence>
<dbReference type="AlphaFoldDB" id="A2EPR3"/>
<dbReference type="EMBL" id="DS113451">
    <property type="protein sequence ID" value="EAY05324.1"/>
    <property type="molecule type" value="Genomic_DNA"/>
</dbReference>
<dbReference type="GO" id="GO:0000209">
    <property type="term" value="P:protein polyubiquitination"/>
    <property type="evidence" value="ECO:0000318"/>
    <property type="project" value="GO_Central"/>
</dbReference>
<accession>A2EPR3</accession>
<dbReference type="SUPFAM" id="SSF54495">
    <property type="entry name" value="UBC-like"/>
    <property type="match status" value="1"/>
</dbReference>
<proteinExistence type="predicted"/>